<keyword evidence="1" id="KW-0732">Signal</keyword>
<organism evidence="2 3">
    <name type="scientific">Povalibacter uvarum</name>
    <dbReference type="NCBI Taxonomy" id="732238"/>
    <lineage>
        <taxon>Bacteria</taxon>
        <taxon>Pseudomonadati</taxon>
        <taxon>Pseudomonadota</taxon>
        <taxon>Gammaproteobacteria</taxon>
        <taxon>Steroidobacterales</taxon>
        <taxon>Steroidobacteraceae</taxon>
        <taxon>Povalibacter</taxon>
    </lineage>
</organism>
<proteinExistence type="predicted"/>
<evidence type="ECO:0000313" key="3">
    <source>
        <dbReference type="Proteomes" id="UP000588068"/>
    </source>
</evidence>
<reference evidence="2 3" key="1">
    <citation type="submission" date="2020-08" db="EMBL/GenBank/DDBJ databases">
        <title>Genomic Encyclopedia of Type Strains, Phase IV (KMG-IV): sequencing the most valuable type-strain genomes for metagenomic binning, comparative biology and taxonomic classification.</title>
        <authorList>
            <person name="Goeker M."/>
        </authorList>
    </citation>
    <scope>NUCLEOTIDE SEQUENCE [LARGE SCALE GENOMIC DNA]</scope>
    <source>
        <strain evidence="2 3">DSM 26723</strain>
    </source>
</reference>
<evidence type="ECO:0000256" key="1">
    <source>
        <dbReference type="SAM" id="SignalP"/>
    </source>
</evidence>
<protein>
    <submittedName>
        <fullName evidence="2">Uncharacterized protein</fullName>
    </submittedName>
</protein>
<feature type="chain" id="PRO_5032271529" evidence="1">
    <location>
        <begin position="27"/>
        <end position="115"/>
    </location>
</feature>
<feature type="signal peptide" evidence="1">
    <location>
        <begin position="1"/>
        <end position="26"/>
    </location>
</feature>
<dbReference type="Proteomes" id="UP000588068">
    <property type="component" value="Unassembled WGS sequence"/>
</dbReference>
<dbReference type="AlphaFoldDB" id="A0A841HNS6"/>
<dbReference type="RefSeq" id="WP_184333401.1">
    <property type="nucleotide sequence ID" value="NZ_JACHHZ010000003.1"/>
</dbReference>
<sequence length="115" mass="11999">MNSRLIAFVLMLVVGLQSLLSLPAEAAQPADVASHCDEGGMHGDSTKHEAPKVQKCPHCDGAGAGHDCNSYCSVAVGLAPATWVFSSKHCAERVTAQPPALLSRFDIPPTPPPIV</sequence>
<comment type="caution">
    <text evidence="2">The sequence shown here is derived from an EMBL/GenBank/DDBJ whole genome shotgun (WGS) entry which is preliminary data.</text>
</comment>
<name>A0A841HNS6_9GAMM</name>
<dbReference type="EMBL" id="JACHHZ010000003">
    <property type="protein sequence ID" value="MBB6094274.1"/>
    <property type="molecule type" value="Genomic_DNA"/>
</dbReference>
<gene>
    <name evidence="2" type="ORF">HNQ60_003155</name>
</gene>
<accession>A0A841HNS6</accession>
<keyword evidence="3" id="KW-1185">Reference proteome</keyword>
<evidence type="ECO:0000313" key="2">
    <source>
        <dbReference type="EMBL" id="MBB6094274.1"/>
    </source>
</evidence>